<proteinExistence type="predicted"/>
<dbReference type="OrthoDB" id="2537387at2759"/>
<feature type="compositionally biased region" description="Polar residues" evidence="1">
    <location>
        <begin position="655"/>
        <end position="665"/>
    </location>
</feature>
<feature type="compositionally biased region" description="Low complexity" evidence="1">
    <location>
        <begin position="40"/>
        <end position="66"/>
    </location>
</feature>
<feature type="region of interest" description="Disordered" evidence="1">
    <location>
        <begin position="428"/>
        <end position="567"/>
    </location>
</feature>
<feature type="compositionally biased region" description="Basic residues" evidence="1">
    <location>
        <begin position="511"/>
        <end position="520"/>
    </location>
</feature>
<feature type="compositionally biased region" description="Basic and acidic residues" evidence="1">
    <location>
        <begin position="1"/>
        <end position="10"/>
    </location>
</feature>
<feature type="compositionally biased region" description="Basic and acidic residues" evidence="1">
    <location>
        <begin position="237"/>
        <end position="247"/>
    </location>
</feature>
<dbReference type="AlphaFoldDB" id="A0A238FEZ7"/>
<sequence length="679" mass="72705">MVSTVSHERPSLPVVDDATARHASDAPVWPSASINFVTTTSRTDSSTSMKSNASSSRSNSLSRGSSIHGPQALPSVTTSPHDCALDSKHVQLDRDELVTAPHPASTTIVRASTRRIGSAPPDRMRKSALARVMAVEGLESHVHVDPMRSDSLHHFDRATSTPTPRSQQSADSESTDGEGSRSILTDAVKFQPLPTAPRSPHRKLRALLGRAPFYSPDPRQRHGSLSLSPSENLLSKGIDDTPRRPDMSRSTSEPGTRGRHGRAKSVSALFGKISSQQNEMPPLAHWLPRSASPSEERPAPSAPVLPATRPPSSWIRQRLRPSTSSLFLAPSRKQLESSKSPHSTRAMMLPSTPSSTSVHTVQSSAPSHSSTAQSWHSKSDFGFIKALGSFVAGRKQSKVDDTISDEELLSWRRPAVEHDRGTAELAATDRISSSSVLGSSGRGLRGSPRTNSLSKTPSRTRTEEDVLVIERSSRSDAKTSWAGRESTTKPRTTHSPVESAVPLESNLSNSHVHHATRKSHSGAQPKMMWAASKSSHLQSSSPLLIENRPLRSPRSSPCLPRSTSSGIEGASQLAASLSLYVTSSSTPPPLPLGLAPRPAAAPRKKLPSRVSEPPVGEARRIISNEAWEQVSLSARKKQSTRSLSGSSAASRPLVASSSPRTSANEDTARGAHNPPTVST</sequence>
<dbReference type="Proteomes" id="UP000198372">
    <property type="component" value="Unassembled WGS sequence"/>
</dbReference>
<organism evidence="2 3">
    <name type="scientific">Microbotryum intermedium</name>
    <dbReference type="NCBI Taxonomy" id="269621"/>
    <lineage>
        <taxon>Eukaryota</taxon>
        <taxon>Fungi</taxon>
        <taxon>Dikarya</taxon>
        <taxon>Basidiomycota</taxon>
        <taxon>Pucciniomycotina</taxon>
        <taxon>Microbotryomycetes</taxon>
        <taxon>Microbotryales</taxon>
        <taxon>Microbotryaceae</taxon>
        <taxon>Microbotryum</taxon>
    </lineage>
</organism>
<feature type="compositionally biased region" description="Low complexity" evidence="1">
    <location>
        <begin position="640"/>
        <end position="651"/>
    </location>
</feature>
<feature type="compositionally biased region" description="Low complexity" evidence="1">
    <location>
        <begin position="224"/>
        <end position="235"/>
    </location>
</feature>
<protein>
    <submittedName>
        <fullName evidence="2">BQ2448_3929 protein</fullName>
    </submittedName>
</protein>
<keyword evidence="3" id="KW-1185">Reference proteome</keyword>
<feature type="compositionally biased region" description="Low complexity" evidence="1">
    <location>
        <begin position="532"/>
        <end position="565"/>
    </location>
</feature>
<feature type="region of interest" description="Disordered" evidence="1">
    <location>
        <begin position="40"/>
        <end position="82"/>
    </location>
</feature>
<accession>A0A238FEZ7</accession>
<feature type="region of interest" description="Disordered" evidence="1">
    <location>
        <begin position="212"/>
        <end position="375"/>
    </location>
</feature>
<feature type="compositionally biased region" description="Polar residues" evidence="1">
    <location>
        <begin position="448"/>
        <end position="459"/>
    </location>
</feature>
<dbReference type="EMBL" id="FMSP01000009">
    <property type="protein sequence ID" value="SCV72392.1"/>
    <property type="molecule type" value="Genomic_DNA"/>
</dbReference>
<reference evidence="3" key="1">
    <citation type="submission" date="2016-09" db="EMBL/GenBank/DDBJ databases">
        <authorList>
            <person name="Jeantristanb JTB J.-T."/>
            <person name="Ricardo R."/>
        </authorList>
    </citation>
    <scope>NUCLEOTIDE SEQUENCE [LARGE SCALE GENOMIC DNA]</scope>
</reference>
<feature type="compositionally biased region" description="Low complexity" evidence="1">
    <location>
        <begin position="350"/>
        <end position="374"/>
    </location>
</feature>
<feature type="compositionally biased region" description="Polar residues" evidence="1">
    <location>
        <begin position="310"/>
        <end position="326"/>
    </location>
</feature>
<gene>
    <name evidence="2" type="ORF">BQ2448_3929</name>
</gene>
<name>A0A238FEZ7_9BASI</name>
<feature type="compositionally biased region" description="Low complexity" evidence="1">
    <location>
        <begin position="592"/>
        <end position="601"/>
    </location>
</feature>
<feature type="region of interest" description="Disordered" evidence="1">
    <location>
        <begin position="1"/>
        <end position="26"/>
    </location>
</feature>
<feature type="compositionally biased region" description="Polar residues" evidence="1">
    <location>
        <begin position="158"/>
        <end position="172"/>
    </location>
</feature>
<feature type="region of interest" description="Disordered" evidence="1">
    <location>
        <begin position="153"/>
        <end position="180"/>
    </location>
</feature>
<feature type="region of interest" description="Disordered" evidence="1">
    <location>
        <begin position="584"/>
        <end position="679"/>
    </location>
</feature>
<evidence type="ECO:0000256" key="1">
    <source>
        <dbReference type="SAM" id="MobiDB-lite"/>
    </source>
</evidence>
<evidence type="ECO:0000313" key="3">
    <source>
        <dbReference type="Proteomes" id="UP000198372"/>
    </source>
</evidence>
<evidence type="ECO:0000313" key="2">
    <source>
        <dbReference type="EMBL" id="SCV72392.1"/>
    </source>
</evidence>